<keyword evidence="3" id="KW-1185">Reference proteome</keyword>
<accession>A0A1I6P859</accession>
<evidence type="ECO:0000313" key="3">
    <source>
        <dbReference type="Proteomes" id="UP000198788"/>
    </source>
</evidence>
<dbReference type="Proteomes" id="UP000198788">
    <property type="component" value="Unassembled WGS sequence"/>
</dbReference>
<dbReference type="RefSeq" id="WP_092307178.1">
    <property type="nucleotide sequence ID" value="NZ_FOZV01000001.1"/>
</dbReference>
<dbReference type="AlphaFoldDB" id="A0A1I6P859"/>
<proteinExistence type="predicted"/>
<evidence type="ECO:0000313" key="2">
    <source>
        <dbReference type="EMBL" id="SFS36374.1"/>
    </source>
</evidence>
<name>A0A1I6P859_9CAUL</name>
<dbReference type="OrthoDB" id="9940632at2"/>
<reference evidence="3" key="1">
    <citation type="submission" date="2016-10" db="EMBL/GenBank/DDBJ databases">
        <authorList>
            <person name="Varghese N."/>
            <person name="Submissions S."/>
        </authorList>
    </citation>
    <scope>NUCLEOTIDE SEQUENCE [LARGE SCALE GENOMIC DNA]</scope>
    <source>
        <strain evidence="3">CGMCC 1.10683</strain>
    </source>
</reference>
<evidence type="ECO:0000256" key="1">
    <source>
        <dbReference type="SAM" id="MobiDB-lite"/>
    </source>
</evidence>
<dbReference type="EMBL" id="FOZV01000001">
    <property type="protein sequence ID" value="SFS36374.1"/>
    <property type="molecule type" value="Genomic_DNA"/>
</dbReference>
<gene>
    <name evidence="2" type="ORF">SAMN05192570_0920</name>
</gene>
<protein>
    <submittedName>
        <fullName evidence="2">Uncharacterized protein</fullName>
    </submittedName>
</protein>
<sequence>MNKAERAALLQELKRTTGQINPDGSPFIDDGEITDPKVLSRFSQPSREKIKALAERMARKPPTDRVKN</sequence>
<feature type="region of interest" description="Disordered" evidence="1">
    <location>
        <begin position="14"/>
        <end position="33"/>
    </location>
</feature>
<organism evidence="2 3">
    <name type="scientific">Brevundimonas viscosa</name>
    <dbReference type="NCBI Taxonomy" id="871741"/>
    <lineage>
        <taxon>Bacteria</taxon>
        <taxon>Pseudomonadati</taxon>
        <taxon>Pseudomonadota</taxon>
        <taxon>Alphaproteobacteria</taxon>
        <taxon>Caulobacterales</taxon>
        <taxon>Caulobacteraceae</taxon>
        <taxon>Brevundimonas</taxon>
    </lineage>
</organism>